<dbReference type="EMBL" id="KV878680">
    <property type="protein sequence ID" value="OJJ75635.1"/>
    <property type="molecule type" value="Genomic_DNA"/>
</dbReference>
<feature type="transmembrane region" description="Helical" evidence="1">
    <location>
        <begin position="12"/>
        <end position="33"/>
    </location>
</feature>
<keyword evidence="3" id="KW-1185">Reference proteome</keyword>
<sequence>MSDFNVLSVASYPSFICTGLHLGLPLVGMRIFVMAHSRRGESRRLPPGSLAAKRQSFGDPGLNCSVGGNI</sequence>
<dbReference type="GeneID" id="93576321"/>
<dbReference type="AlphaFoldDB" id="A0A1L9UVB6"/>
<dbReference type="VEuPathDB" id="FungiDB:ASPBRDRAFT_37924"/>
<keyword evidence="1" id="KW-0472">Membrane</keyword>
<evidence type="ECO:0000313" key="2">
    <source>
        <dbReference type="EMBL" id="OJJ75635.1"/>
    </source>
</evidence>
<dbReference type="Proteomes" id="UP000184499">
    <property type="component" value="Unassembled WGS sequence"/>
</dbReference>
<dbReference type="RefSeq" id="XP_067482882.1">
    <property type="nucleotide sequence ID" value="XM_067623833.1"/>
</dbReference>
<keyword evidence="1" id="KW-1133">Transmembrane helix</keyword>
<proteinExistence type="predicted"/>
<organism evidence="2 3">
    <name type="scientific">Aspergillus brasiliensis (strain CBS 101740 / IMI 381727 / IBT 21946)</name>
    <dbReference type="NCBI Taxonomy" id="767769"/>
    <lineage>
        <taxon>Eukaryota</taxon>
        <taxon>Fungi</taxon>
        <taxon>Dikarya</taxon>
        <taxon>Ascomycota</taxon>
        <taxon>Pezizomycotina</taxon>
        <taxon>Eurotiomycetes</taxon>
        <taxon>Eurotiomycetidae</taxon>
        <taxon>Eurotiales</taxon>
        <taxon>Aspergillaceae</taxon>
        <taxon>Aspergillus</taxon>
        <taxon>Aspergillus subgen. Circumdati</taxon>
    </lineage>
</organism>
<evidence type="ECO:0000313" key="3">
    <source>
        <dbReference type="Proteomes" id="UP000184499"/>
    </source>
</evidence>
<keyword evidence="1" id="KW-0812">Transmembrane</keyword>
<reference evidence="3" key="1">
    <citation type="journal article" date="2017" name="Genome Biol.">
        <title>Comparative genomics reveals high biological diversity and specific adaptations in the industrially and medically important fungal genus Aspergillus.</title>
        <authorList>
            <person name="de Vries R.P."/>
            <person name="Riley R."/>
            <person name="Wiebenga A."/>
            <person name="Aguilar-Osorio G."/>
            <person name="Amillis S."/>
            <person name="Uchima C.A."/>
            <person name="Anderluh G."/>
            <person name="Asadollahi M."/>
            <person name="Askin M."/>
            <person name="Barry K."/>
            <person name="Battaglia E."/>
            <person name="Bayram O."/>
            <person name="Benocci T."/>
            <person name="Braus-Stromeyer S.A."/>
            <person name="Caldana C."/>
            <person name="Canovas D."/>
            <person name="Cerqueira G.C."/>
            <person name="Chen F."/>
            <person name="Chen W."/>
            <person name="Choi C."/>
            <person name="Clum A."/>
            <person name="Dos Santos R.A."/>
            <person name="Damasio A.R."/>
            <person name="Diallinas G."/>
            <person name="Emri T."/>
            <person name="Fekete E."/>
            <person name="Flipphi M."/>
            <person name="Freyberg S."/>
            <person name="Gallo A."/>
            <person name="Gournas C."/>
            <person name="Habgood R."/>
            <person name="Hainaut M."/>
            <person name="Harispe M.L."/>
            <person name="Henrissat B."/>
            <person name="Hilden K.S."/>
            <person name="Hope R."/>
            <person name="Hossain A."/>
            <person name="Karabika E."/>
            <person name="Karaffa L."/>
            <person name="Karanyi Z."/>
            <person name="Krasevec N."/>
            <person name="Kuo A."/>
            <person name="Kusch H."/>
            <person name="LaButti K."/>
            <person name="Lagendijk E.L."/>
            <person name="Lapidus A."/>
            <person name="Levasseur A."/>
            <person name="Lindquist E."/>
            <person name="Lipzen A."/>
            <person name="Logrieco A.F."/>
            <person name="MacCabe A."/>
            <person name="Maekelae M.R."/>
            <person name="Malavazi I."/>
            <person name="Melin P."/>
            <person name="Meyer V."/>
            <person name="Mielnichuk N."/>
            <person name="Miskei M."/>
            <person name="Molnar A.P."/>
            <person name="Mule G."/>
            <person name="Ngan C.Y."/>
            <person name="Orejas M."/>
            <person name="Orosz E."/>
            <person name="Ouedraogo J.P."/>
            <person name="Overkamp K.M."/>
            <person name="Park H.-S."/>
            <person name="Perrone G."/>
            <person name="Piumi F."/>
            <person name="Punt P.J."/>
            <person name="Ram A.F."/>
            <person name="Ramon A."/>
            <person name="Rauscher S."/>
            <person name="Record E."/>
            <person name="Riano-Pachon D.M."/>
            <person name="Robert V."/>
            <person name="Roehrig J."/>
            <person name="Ruller R."/>
            <person name="Salamov A."/>
            <person name="Salih N.S."/>
            <person name="Samson R.A."/>
            <person name="Sandor E."/>
            <person name="Sanguinetti M."/>
            <person name="Schuetze T."/>
            <person name="Sepcic K."/>
            <person name="Shelest E."/>
            <person name="Sherlock G."/>
            <person name="Sophianopoulou V."/>
            <person name="Squina F.M."/>
            <person name="Sun H."/>
            <person name="Susca A."/>
            <person name="Todd R.B."/>
            <person name="Tsang A."/>
            <person name="Unkles S.E."/>
            <person name="van de Wiele N."/>
            <person name="van Rossen-Uffink D."/>
            <person name="Oliveira J.V."/>
            <person name="Vesth T.C."/>
            <person name="Visser J."/>
            <person name="Yu J.-H."/>
            <person name="Zhou M."/>
            <person name="Andersen M.R."/>
            <person name="Archer D.B."/>
            <person name="Baker S.E."/>
            <person name="Benoit I."/>
            <person name="Brakhage A.A."/>
            <person name="Braus G.H."/>
            <person name="Fischer R."/>
            <person name="Frisvad J.C."/>
            <person name="Goldman G.H."/>
            <person name="Houbraken J."/>
            <person name="Oakley B."/>
            <person name="Pocsi I."/>
            <person name="Scazzocchio C."/>
            <person name="Seiboth B."/>
            <person name="vanKuyk P.A."/>
            <person name="Wortman J."/>
            <person name="Dyer P.S."/>
            <person name="Grigoriev I.V."/>
        </authorList>
    </citation>
    <scope>NUCLEOTIDE SEQUENCE [LARGE SCALE GENOMIC DNA]</scope>
    <source>
        <strain evidence="3">CBS 101740 / IMI 381727 / IBT 21946</strain>
    </source>
</reference>
<protein>
    <submittedName>
        <fullName evidence="2">Uncharacterized protein</fullName>
    </submittedName>
</protein>
<gene>
    <name evidence="2" type="ORF">ASPBRDRAFT_37924</name>
</gene>
<accession>A0A1L9UVB6</accession>
<name>A0A1L9UVB6_ASPBC</name>
<evidence type="ECO:0000256" key="1">
    <source>
        <dbReference type="SAM" id="Phobius"/>
    </source>
</evidence>